<proteinExistence type="predicted"/>
<organism evidence="2 3">
    <name type="scientific">Falsirhodobacter algicola</name>
    <dbReference type="NCBI Taxonomy" id="2692330"/>
    <lineage>
        <taxon>Bacteria</taxon>
        <taxon>Pseudomonadati</taxon>
        <taxon>Pseudomonadota</taxon>
        <taxon>Alphaproteobacteria</taxon>
        <taxon>Rhodobacterales</taxon>
        <taxon>Paracoccaceae</taxon>
        <taxon>Falsirhodobacter</taxon>
    </lineage>
</organism>
<protein>
    <submittedName>
        <fullName evidence="2">Uncharacterized protein</fullName>
    </submittedName>
</protein>
<keyword evidence="1" id="KW-0472">Membrane</keyword>
<dbReference type="KEGG" id="fap:GR316_06390"/>
<name>A0A8J8MSZ5_9RHOB</name>
<evidence type="ECO:0000313" key="2">
    <source>
        <dbReference type="EMBL" id="QUS35919.1"/>
    </source>
</evidence>
<keyword evidence="1" id="KW-0812">Transmembrane</keyword>
<dbReference type="EMBL" id="CP047289">
    <property type="protein sequence ID" value="QUS35919.1"/>
    <property type="molecule type" value="Genomic_DNA"/>
</dbReference>
<reference evidence="2" key="1">
    <citation type="submission" date="2020-01" db="EMBL/GenBank/DDBJ databases">
        <authorList>
            <person name="Yang Y."/>
            <person name="Kwon Y.M."/>
        </authorList>
    </citation>
    <scope>NUCLEOTIDE SEQUENCE</scope>
    <source>
        <strain evidence="2">PG104</strain>
    </source>
</reference>
<dbReference type="Proteomes" id="UP000679284">
    <property type="component" value="Chromosome"/>
</dbReference>
<evidence type="ECO:0000256" key="1">
    <source>
        <dbReference type="SAM" id="Phobius"/>
    </source>
</evidence>
<gene>
    <name evidence="2" type="ORF">GR316_06390</name>
</gene>
<evidence type="ECO:0000313" key="3">
    <source>
        <dbReference type="Proteomes" id="UP000679284"/>
    </source>
</evidence>
<sequence>MDVIADILLAAGALGAAIYCAVLSARLKRFASLDSGMGGAIAILSAQVEELSRALTTAQAVAGQQAAHVTEVSARAEAAAKRLELLVASLHDLEVTP</sequence>
<dbReference type="RefSeq" id="WP_211783139.1">
    <property type="nucleotide sequence ID" value="NZ_CP047289.1"/>
</dbReference>
<feature type="transmembrane region" description="Helical" evidence="1">
    <location>
        <begin position="6"/>
        <end position="27"/>
    </location>
</feature>
<accession>A0A8J8MSZ5</accession>
<keyword evidence="1" id="KW-1133">Transmembrane helix</keyword>
<dbReference type="AlphaFoldDB" id="A0A8J8MSZ5"/>
<keyword evidence="3" id="KW-1185">Reference proteome</keyword>